<evidence type="ECO:0000313" key="3">
    <source>
        <dbReference type="Proteomes" id="UP000245125"/>
    </source>
</evidence>
<gene>
    <name evidence="2" type="ORF">NBG4_70024</name>
</gene>
<keyword evidence="1" id="KW-0812">Transmembrane</keyword>
<keyword evidence="1" id="KW-0472">Membrane</keyword>
<keyword evidence="1" id="KW-1133">Transmembrane helix</keyword>
<sequence>MYLCVSVQAEVMHRLKYDMTERTRPVRKAALIRQNRFNVLIFSFFFAKLAGYEWLLFNPFNCIFKLHCQLRVKHTLFNINTVAGSG</sequence>
<evidence type="ECO:0000313" key="2">
    <source>
        <dbReference type="EMBL" id="SPQ01761.1"/>
    </source>
</evidence>
<dbReference type="AlphaFoldDB" id="A0A2U3QK35"/>
<feature type="transmembrane region" description="Helical" evidence="1">
    <location>
        <begin position="37"/>
        <end position="57"/>
    </location>
</feature>
<proteinExistence type="predicted"/>
<reference evidence="3" key="1">
    <citation type="submission" date="2018-03" db="EMBL/GenBank/DDBJ databases">
        <authorList>
            <person name="Zecchin S."/>
        </authorList>
    </citation>
    <scope>NUCLEOTIDE SEQUENCE [LARGE SCALE GENOMIC DNA]</scope>
</reference>
<accession>A0A2U3QK35</accession>
<keyword evidence="3" id="KW-1185">Reference proteome</keyword>
<dbReference type="EMBL" id="OUUY01000119">
    <property type="protein sequence ID" value="SPQ01761.1"/>
    <property type="molecule type" value="Genomic_DNA"/>
</dbReference>
<organism evidence="2 3">
    <name type="scientific">Candidatus Sulfobium mesophilum</name>
    <dbReference type="NCBI Taxonomy" id="2016548"/>
    <lineage>
        <taxon>Bacteria</taxon>
        <taxon>Pseudomonadati</taxon>
        <taxon>Nitrospirota</taxon>
        <taxon>Nitrospiria</taxon>
        <taxon>Nitrospirales</taxon>
        <taxon>Nitrospiraceae</taxon>
        <taxon>Candidatus Sulfobium</taxon>
    </lineage>
</organism>
<evidence type="ECO:0000256" key="1">
    <source>
        <dbReference type="SAM" id="Phobius"/>
    </source>
</evidence>
<name>A0A2U3QK35_9BACT</name>
<dbReference type="Proteomes" id="UP000245125">
    <property type="component" value="Unassembled WGS sequence"/>
</dbReference>
<protein>
    <submittedName>
        <fullName evidence="2">Uncharacterized protein</fullName>
    </submittedName>
</protein>